<keyword evidence="3" id="KW-1185">Reference proteome</keyword>
<feature type="transmembrane region" description="Helical" evidence="1">
    <location>
        <begin position="135"/>
        <end position="154"/>
    </location>
</feature>
<evidence type="ECO:0000256" key="1">
    <source>
        <dbReference type="SAM" id="Phobius"/>
    </source>
</evidence>
<accession>A0A197JS81</accession>
<dbReference type="Proteomes" id="UP000078512">
    <property type="component" value="Unassembled WGS sequence"/>
</dbReference>
<keyword evidence="1" id="KW-0472">Membrane</keyword>
<sequence length="182" mass="20480">MGAHRASTKRNGIFRHNYGQIPISGDSLVVWSGPVVLPYDTFVSGCGEDTLPAKPYLSWGLWQREKWAGQSGGSLGLSKVYFFQTVQYFLSFFVVSLLFNPGGSGSSLKEGGGKGILQLKKDFCWVRTTDYRGAAAFSFLTSFLFVFPPFLILLRGGSVIRSWKSLYVVFHYCWLWWSMWLG</sequence>
<dbReference type="AlphaFoldDB" id="A0A197JS81"/>
<gene>
    <name evidence="2" type="ORF">K457DRAFT_637822</name>
</gene>
<reference evidence="2 3" key="1">
    <citation type="submission" date="2016-05" db="EMBL/GenBank/DDBJ databases">
        <title>Genome sequencing reveals origins of a unique bacterial endosymbiosis in the earliest lineages of terrestrial Fungi.</title>
        <authorList>
            <consortium name="DOE Joint Genome Institute"/>
            <person name="Uehling J."/>
            <person name="Gryganskyi A."/>
            <person name="Hameed K."/>
            <person name="Tschaplinski T."/>
            <person name="Misztal P."/>
            <person name="Wu S."/>
            <person name="Desiro A."/>
            <person name="Vande Pol N."/>
            <person name="Du Z.-Y."/>
            <person name="Zienkiewicz A."/>
            <person name="Zienkiewicz K."/>
            <person name="Morin E."/>
            <person name="Tisserant E."/>
            <person name="Splivallo R."/>
            <person name="Hainaut M."/>
            <person name="Henrissat B."/>
            <person name="Ohm R."/>
            <person name="Kuo A."/>
            <person name="Yan J."/>
            <person name="Lipzen A."/>
            <person name="Nolan M."/>
            <person name="Labutti K."/>
            <person name="Barry K."/>
            <person name="Goldstein A."/>
            <person name="Labbe J."/>
            <person name="Schadt C."/>
            <person name="Tuskan G."/>
            <person name="Grigoriev I."/>
            <person name="Martin F."/>
            <person name="Vilgalys R."/>
            <person name="Bonito G."/>
        </authorList>
    </citation>
    <scope>NUCLEOTIDE SEQUENCE [LARGE SCALE GENOMIC DNA]</scope>
    <source>
        <strain evidence="2 3">AG-77</strain>
    </source>
</reference>
<proteinExistence type="predicted"/>
<evidence type="ECO:0000313" key="2">
    <source>
        <dbReference type="EMBL" id="OAQ27179.1"/>
    </source>
</evidence>
<keyword evidence="1" id="KW-1133">Transmembrane helix</keyword>
<organism evidence="2 3">
    <name type="scientific">Linnemannia elongata AG-77</name>
    <dbReference type="NCBI Taxonomy" id="1314771"/>
    <lineage>
        <taxon>Eukaryota</taxon>
        <taxon>Fungi</taxon>
        <taxon>Fungi incertae sedis</taxon>
        <taxon>Mucoromycota</taxon>
        <taxon>Mortierellomycotina</taxon>
        <taxon>Mortierellomycetes</taxon>
        <taxon>Mortierellales</taxon>
        <taxon>Mortierellaceae</taxon>
        <taxon>Linnemannia</taxon>
    </lineage>
</organism>
<protein>
    <submittedName>
        <fullName evidence="2">Uncharacterized protein</fullName>
    </submittedName>
</protein>
<evidence type="ECO:0000313" key="3">
    <source>
        <dbReference type="Proteomes" id="UP000078512"/>
    </source>
</evidence>
<dbReference type="EMBL" id="KV442059">
    <property type="protein sequence ID" value="OAQ27179.1"/>
    <property type="molecule type" value="Genomic_DNA"/>
</dbReference>
<feature type="transmembrane region" description="Helical" evidence="1">
    <location>
        <begin position="80"/>
        <end position="99"/>
    </location>
</feature>
<keyword evidence="1" id="KW-0812">Transmembrane</keyword>
<name>A0A197JS81_9FUNG</name>